<keyword evidence="3" id="KW-1185">Reference proteome</keyword>
<comment type="caution">
    <text evidence="2">The sequence shown here is derived from an EMBL/GenBank/DDBJ whole genome shotgun (WGS) entry which is preliminary data.</text>
</comment>
<proteinExistence type="predicted"/>
<name>A0AAD7SW23_9TELE</name>
<sequence length="109" mass="11628">MQPYGNIHLTPRGKLTASTATTTPQGPAAKSGSVLAHERGRDLEAHPRGANRSGLTNPARPPPALARLQRLVENKLNFNFCLMPGTDATSLALGNSQVNLRSPRLPLNL</sequence>
<reference evidence="2" key="1">
    <citation type="journal article" date="2023" name="Science">
        <title>Genome structures resolve the early diversification of teleost fishes.</title>
        <authorList>
            <person name="Parey E."/>
            <person name="Louis A."/>
            <person name="Montfort J."/>
            <person name="Bouchez O."/>
            <person name="Roques C."/>
            <person name="Iampietro C."/>
            <person name="Lluch J."/>
            <person name="Castinel A."/>
            <person name="Donnadieu C."/>
            <person name="Desvignes T."/>
            <person name="Floi Bucao C."/>
            <person name="Jouanno E."/>
            <person name="Wen M."/>
            <person name="Mejri S."/>
            <person name="Dirks R."/>
            <person name="Jansen H."/>
            <person name="Henkel C."/>
            <person name="Chen W.J."/>
            <person name="Zahm M."/>
            <person name="Cabau C."/>
            <person name="Klopp C."/>
            <person name="Thompson A.W."/>
            <person name="Robinson-Rechavi M."/>
            <person name="Braasch I."/>
            <person name="Lecointre G."/>
            <person name="Bobe J."/>
            <person name="Postlethwait J.H."/>
            <person name="Berthelot C."/>
            <person name="Roest Crollius H."/>
            <person name="Guiguen Y."/>
        </authorList>
    </citation>
    <scope>NUCLEOTIDE SEQUENCE</scope>
    <source>
        <strain evidence="2">NC1722</strain>
    </source>
</reference>
<organism evidence="2 3">
    <name type="scientific">Aldrovandia affinis</name>
    <dbReference type="NCBI Taxonomy" id="143900"/>
    <lineage>
        <taxon>Eukaryota</taxon>
        <taxon>Metazoa</taxon>
        <taxon>Chordata</taxon>
        <taxon>Craniata</taxon>
        <taxon>Vertebrata</taxon>
        <taxon>Euteleostomi</taxon>
        <taxon>Actinopterygii</taxon>
        <taxon>Neopterygii</taxon>
        <taxon>Teleostei</taxon>
        <taxon>Notacanthiformes</taxon>
        <taxon>Halosauridae</taxon>
        <taxon>Aldrovandia</taxon>
    </lineage>
</organism>
<evidence type="ECO:0000313" key="3">
    <source>
        <dbReference type="Proteomes" id="UP001221898"/>
    </source>
</evidence>
<gene>
    <name evidence="2" type="ORF">AAFF_G00219130</name>
</gene>
<protein>
    <submittedName>
        <fullName evidence="2">Uncharacterized protein</fullName>
    </submittedName>
</protein>
<feature type="region of interest" description="Disordered" evidence="1">
    <location>
        <begin position="1"/>
        <end position="63"/>
    </location>
</feature>
<dbReference type="EMBL" id="JAINUG010000029">
    <property type="protein sequence ID" value="KAJ8409854.1"/>
    <property type="molecule type" value="Genomic_DNA"/>
</dbReference>
<feature type="compositionally biased region" description="Basic and acidic residues" evidence="1">
    <location>
        <begin position="36"/>
        <end position="47"/>
    </location>
</feature>
<evidence type="ECO:0000313" key="2">
    <source>
        <dbReference type="EMBL" id="KAJ8409854.1"/>
    </source>
</evidence>
<accession>A0AAD7SW23</accession>
<dbReference type="AlphaFoldDB" id="A0AAD7SW23"/>
<dbReference type="Proteomes" id="UP001221898">
    <property type="component" value="Unassembled WGS sequence"/>
</dbReference>
<evidence type="ECO:0000256" key="1">
    <source>
        <dbReference type="SAM" id="MobiDB-lite"/>
    </source>
</evidence>
<feature type="compositionally biased region" description="Polar residues" evidence="1">
    <location>
        <begin position="16"/>
        <end position="25"/>
    </location>
</feature>